<reference evidence="1 2" key="1">
    <citation type="journal article" date="2022" name="Genome Biol. Evol.">
        <title>The Spruce Budworm Genome: Reconstructing the Evolutionary History of Antifreeze Proteins.</title>
        <authorList>
            <person name="Beliveau C."/>
            <person name="Gagne P."/>
            <person name="Picq S."/>
            <person name="Vernygora O."/>
            <person name="Keeling C.I."/>
            <person name="Pinkney K."/>
            <person name="Doucet D."/>
            <person name="Wen F."/>
            <person name="Johnston J.S."/>
            <person name="Maaroufi H."/>
            <person name="Boyle B."/>
            <person name="Laroche J."/>
            <person name="Dewar K."/>
            <person name="Juretic N."/>
            <person name="Blackburn G."/>
            <person name="Nisole A."/>
            <person name="Brunet B."/>
            <person name="Brandao M."/>
            <person name="Lumley L."/>
            <person name="Duan J."/>
            <person name="Quan G."/>
            <person name="Lucarotti C.J."/>
            <person name="Roe A.D."/>
            <person name="Sperling F.A.H."/>
            <person name="Levesque R.C."/>
            <person name="Cusson M."/>
        </authorList>
    </citation>
    <scope>NUCLEOTIDE SEQUENCE [LARGE SCALE GENOMIC DNA]</scope>
    <source>
        <strain evidence="1">Glfc:IPQL:Cfum</strain>
    </source>
</reference>
<keyword evidence="2" id="KW-1185">Reference proteome</keyword>
<proteinExistence type="predicted"/>
<comment type="caution">
    <text evidence="1">The sequence shown here is derived from an EMBL/GenBank/DDBJ whole genome shotgun (WGS) entry which is preliminary data.</text>
</comment>
<gene>
    <name evidence="1" type="ORF">MSG28_001859</name>
</gene>
<evidence type="ECO:0000313" key="1">
    <source>
        <dbReference type="EMBL" id="KAI8440650.1"/>
    </source>
</evidence>
<name>A0ACC0KWG3_CHOFU</name>
<organism evidence="1 2">
    <name type="scientific">Choristoneura fumiferana</name>
    <name type="common">Spruce budworm moth</name>
    <name type="synonym">Archips fumiferana</name>
    <dbReference type="NCBI Taxonomy" id="7141"/>
    <lineage>
        <taxon>Eukaryota</taxon>
        <taxon>Metazoa</taxon>
        <taxon>Ecdysozoa</taxon>
        <taxon>Arthropoda</taxon>
        <taxon>Hexapoda</taxon>
        <taxon>Insecta</taxon>
        <taxon>Pterygota</taxon>
        <taxon>Neoptera</taxon>
        <taxon>Endopterygota</taxon>
        <taxon>Lepidoptera</taxon>
        <taxon>Glossata</taxon>
        <taxon>Ditrysia</taxon>
        <taxon>Tortricoidea</taxon>
        <taxon>Tortricidae</taxon>
        <taxon>Tortricinae</taxon>
        <taxon>Choristoneura</taxon>
    </lineage>
</organism>
<dbReference type="EMBL" id="CM046102">
    <property type="protein sequence ID" value="KAI8440650.1"/>
    <property type="molecule type" value="Genomic_DNA"/>
</dbReference>
<protein>
    <submittedName>
        <fullName evidence="1">Uncharacterized protein</fullName>
    </submittedName>
</protein>
<accession>A0ACC0KWG3</accession>
<evidence type="ECO:0000313" key="2">
    <source>
        <dbReference type="Proteomes" id="UP001064048"/>
    </source>
</evidence>
<sequence length="524" mass="60618">MWVFLLSTVIILCVIHVLFNYNSFARLMRKIQGPDDELMDLARGFAKKFPNIHRFWCFPVAVVVIYNPEDIEIIVLNTMQTALLNKPELLYELKLRAVQFPSSATADDLRQLLNPLLEQPCCIETSPYTLEQDMEEVTKCLTMVSSRLLLSSTTNIHNDHEKWQTRRKILTPTFHFNILRQFSKILQENAQRLLDTLEATAERPIDVVPIISEFTLSSICETAMGTQLNKNDTEAGKTYKEAIYKIGSIVTYRFTRIYLFMDSIFNLTQMGSAQKKVLEIIRKFTTKVIRERKELLRNTDLTNIGEHNDANEDIFMKKSKKVAMLDLLISAEKEGLIDQAGIQEEVDTFMFEDKAAKEINELIGDPNRPIEMEDLRNMRYLECCIKESLRMYPPVPFIGRSLTEDVTLSNYHVPAGVQCHISIYDLHHREDLFPNPSVFDPDRFLPENCIGRHPYSYIPFSAGPRNCIGQKFAMLEMKLVLAEVLRKFELQPVTRPEDLKFVADLVLRNKDPVYVTFAKRNKTL</sequence>
<dbReference type="Proteomes" id="UP001064048">
    <property type="component" value="Chromosome 2"/>
</dbReference>